<feature type="region of interest" description="Disordered" evidence="1">
    <location>
        <begin position="450"/>
        <end position="474"/>
    </location>
</feature>
<protein>
    <submittedName>
        <fullName evidence="2">Uncharacterized protein</fullName>
    </submittedName>
</protein>
<organism evidence="2 3">
    <name type="scientific">Triparma retinervis</name>
    <dbReference type="NCBI Taxonomy" id="2557542"/>
    <lineage>
        <taxon>Eukaryota</taxon>
        <taxon>Sar</taxon>
        <taxon>Stramenopiles</taxon>
        <taxon>Ochrophyta</taxon>
        <taxon>Bolidophyceae</taxon>
        <taxon>Parmales</taxon>
        <taxon>Triparmaceae</taxon>
        <taxon>Triparma</taxon>
    </lineage>
</organism>
<proteinExistence type="predicted"/>
<dbReference type="Proteomes" id="UP001165082">
    <property type="component" value="Unassembled WGS sequence"/>
</dbReference>
<dbReference type="EMBL" id="BRXZ01000037">
    <property type="protein sequence ID" value="GMI03540.1"/>
    <property type="molecule type" value="Genomic_DNA"/>
</dbReference>
<reference evidence="2" key="1">
    <citation type="submission" date="2022-07" db="EMBL/GenBank/DDBJ databases">
        <title>Genome analysis of Parmales, a sister group of diatoms, reveals the evolutionary specialization of diatoms from phago-mixotrophs to photoautotrophs.</title>
        <authorList>
            <person name="Ban H."/>
            <person name="Sato S."/>
            <person name="Yoshikawa S."/>
            <person name="Kazumasa Y."/>
            <person name="Nakamura Y."/>
            <person name="Ichinomiya M."/>
            <person name="Saitoh K."/>
            <person name="Sato N."/>
            <person name="Blanc-Mathieu R."/>
            <person name="Endo H."/>
            <person name="Kuwata A."/>
            <person name="Ogata H."/>
        </authorList>
    </citation>
    <scope>NUCLEOTIDE SEQUENCE</scope>
</reference>
<feature type="region of interest" description="Disordered" evidence="1">
    <location>
        <begin position="1"/>
        <end position="71"/>
    </location>
</feature>
<evidence type="ECO:0000313" key="3">
    <source>
        <dbReference type="Proteomes" id="UP001165082"/>
    </source>
</evidence>
<dbReference type="OrthoDB" id="206601at2759"/>
<comment type="caution">
    <text evidence="2">The sequence shown here is derived from an EMBL/GenBank/DDBJ whole genome shotgun (WGS) entry which is preliminary data.</text>
</comment>
<dbReference type="AlphaFoldDB" id="A0A9W7CD58"/>
<feature type="region of interest" description="Disordered" evidence="1">
    <location>
        <begin position="603"/>
        <end position="639"/>
    </location>
</feature>
<feature type="compositionally biased region" description="Basic and acidic residues" evidence="1">
    <location>
        <begin position="15"/>
        <end position="68"/>
    </location>
</feature>
<keyword evidence="3" id="KW-1185">Reference proteome</keyword>
<evidence type="ECO:0000313" key="2">
    <source>
        <dbReference type="EMBL" id="GMI03540.1"/>
    </source>
</evidence>
<sequence length="639" mass="68533">MNVSISPEAGSKVPKLPDPDKKMVKSLSVKERKAYWPREAKGYETREEKSRRQNRQQAKEMRKQQKLKEARKRHQELEAMFNMNMMSGPENQTHGIHVSINKPSSPLSDGTSSPLIGIRVDLSPKRMSDNKPSSPIMMEEHLVEVPETIPAPVLAPPRKQSAGAIDRNAQSFRPHTVADTLLEPSSYAVNYFGIHRGEMGMLSHRRNIPHMSGREVVLKKASAQVGIGGGLVKRVPKSLDPRVRDLTPFGQSLVAAAANAAASSVESEELLPPNVRLDPAYMHLLSDAAAGMQYEAARSNSVGGRQSPTIFEDDDERTVTSQISAHSFERNPAFSPIAGRIAEADNDDRTLDSEMAQTHISHVTRGSHSTLGVPNPAHYDRWLSNNALPVRSTLSRGSLQQVALAPPLQRPASSAALGGGGSSHSEGRMRLSQSSQGLHADHGMAPVALGVGEERSSPGGNRQDALQADGGEGEEGEIPYVVHSAPMGWKLTTAARKKYVEATARIAGYGENEFLPMPGRLSDLADTMGVPRELDGNLRGGGSGPYPSLGSTKAARDAVASRGRSASAKAVGRMGAGALRWRGIDNHRTQLRRVDEKMRGTIRATNRPGKLVDAGESVYGSVGGSSEGEEGEGGTTGAS</sequence>
<gene>
    <name evidence="2" type="ORF">TrRE_jg6662</name>
</gene>
<name>A0A9W7CD58_9STRA</name>
<feature type="region of interest" description="Disordered" evidence="1">
    <location>
        <begin position="410"/>
        <end position="438"/>
    </location>
</feature>
<accession>A0A9W7CD58</accession>
<evidence type="ECO:0000256" key="1">
    <source>
        <dbReference type="SAM" id="MobiDB-lite"/>
    </source>
</evidence>